<proteinExistence type="predicted"/>
<evidence type="ECO:0000313" key="2">
    <source>
        <dbReference type="Proteomes" id="UP000586827"/>
    </source>
</evidence>
<organism evidence="1 2">
    <name type="scientific">Nocardia uniformis</name>
    <dbReference type="NCBI Taxonomy" id="53432"/>
    <lineage>
        <taxon>Bacteria</taxon>
        <taxon>Bacillati</taxon>
        <taxon>Actinomycetota</taxon>
        <taxon>Actinomycetes</taxon>
        <taxon>Mycobacteriales</taxon>
        <taxon>Nocardiaceae</taxon>
        <taxon>Nocardia</taxon>
    </lineage>
</organism>
<reference evidence="1 2" key="1">
    <citation type="submission" date="2020-05" db="EMBL/GenBank/DDBJ databases">
        <title>MicrobeNet Type strains.</title>
        <authorList>
            <person name="Nicholson A.C."/>
        </authorList>
    </citation>
    <scope>NUCLEOTIDE SEQUENCE [LARGE SCALE GENOMIC DNA]</scope>
    <source>
        <strain evidence="1 2">JCM 3224</strain>
    </source>
</reference>
<name>A0A849BXL9_9NOCA</name>
<sequence length="140" mass="15859">MEPFPSKNRMLAACRGDTECAHPLLRWACELSKIHQQLLDADESMRTTTDQRRTALVRDIDQWIARELPPALGCARLHTETMGTVIDRLAKFTASANAALTSTAEVELWDSWERLAELAVGYEDLKDEISCGRRRLPYAQ</sequence>
<comment type="caution">
    <text evidence="1">The sequence shown here is derived from an EMBL/GenBank/DDBJ whole genome shotgun (WGS) entry which is preliminary data.</text>
</comment>
<evidence type="ECO:0000313" key="1">
    <source>
        <dbReference type="EMBL" id="NNH71024.1"/>
    </source>
</evidence>
<keyword evidence="2" id="KW-1185">Reference proteome</keyword>
<dbReference type="InterPro" id="IPR025350">
    <property type="entry name" value="DUF4254"/>
</dbReference>
<dbReference type="EMBL" id="JABELX010000004">
    <property type="protein sequence ID" value="NNH71024.1"/>
    <property type="molecule type" value="Genomic_DNA"/>
</dbReference>
<protein>
    <submittedName>
        <fullName evidence="1">DUF4254 domain-containing protein</fullName>
    </submittedName>
</protein>
<gene>
    <name evidence="1" type="ORF">HLB23_14315</name>
</gene>
<dbReference type="RefSeq" id="WP_067523130.1">
    <property type="nucleotide sequence ID" value="NZ_JABELX010000004.1"/>
</dbReference>
<accession>A0A849BXL9</accession>
<dbReference type="Proteomes" id="UP000586827">
    <property type="component" value="Unassembled WGS sequence"/>
</dbReference>
<dbReference type="Pfam" id="PF14063">
    <property type="entry name" value="DUF4254"/>
    <property type="match status" value="1"/>
</dbReference>
<dbReference type="AlphaFoldDB" id="A0A849BXL9"/>